<dbReference type="GO" id="GO:0016020">
    <property type="term" value="C:membrane"/>
    <property type="evidence" value="ECO:0007669"/>
    <property type="project" value="UniProtKB-SubCell"/>
</dbReference>
<accession>A0A067MU21</accession>
<feature type="transmembrane region" description="Helical" evidence="5">
    <location>
        <begin position="374"/>
        <end position="395"/>
    </location>
</feature>
<evidence type="ECO:0000313" key="6">
    <source>
        <dbReference type="EMBL" id="KDQ19238.1"/>
    </source>
</evidence>
<feature type="transmembrane region" description="Helical" evidence="5">
    <location>
        <begin position="78"/>
        <end position="99"/>
    </location>
</feature>
<feature type="transmembrane region" description="Helical" evidence="5">
    <location>
        <begin position="438"/>
        <end position="463"/>
    </location>
</feature>
<reference evidence="7" key="1">
    <citation type="journal article" date="2014" name="Proc. Natl. Acad. Sci. U.S.A.">
        <title>Extensive sampling of basidiomycete genomes demonstrates inadequacy of the white-rot/brown-rot paradigm for wood decay fungi.</title>
        <authorList>
            <person name="Riley R."/>
            <person name="Salamov A.A."/>
            <person name="Brown D.W."/>
            <person name="Nagy L.G."/>
            <person name="Floudas D."/>
            <person name="Held B.W."/>
            <person name="Levasseur A."/>
            <person name="Lombard V."/>
            <person name="Morin E."/>
            <person name="Otillar R."/>
            <person name="Lindquist E.A."/>
            <person name="Sun H."/>
            <person name="LaButti K.M."/>
            <person name="Schmutz J."/>
            <person name="Jabbour D."/>
            <person name="Luo H."/>
            <person name="Baker S.E."/>
            <person name="Pisabarro A.G."/>
            <person name="Walton J.D."/>
            <person name="Blanchette R.A."/>
            <person name="Henrissat B."/>
            <person name="Martin F."/>
            <person name="Cullen D."/>
            <person name="Hibbett D.S."/>
            <person name="Grigoriev I.V."/>
        </authorList>
    </citation>
    <scope>NUCLEOTIDE SEQUENCE [LARGE SCALE GENOMIC DNA]</scope>
    <source>
        <strain evidence="7">FD-172 SS1</strain>
    </source>
</reference>
<keyword evidence="2 5" id="KW-0812">Transmembrane</keyword>
<comment type="subcellular location">
    <subcellularLocation>
        <location evidence="1">Membrane</location>
        <topology evidence="1">Multi-pass membrane protein</topology>
    </subcellularLocation>
</comment>
<keyword evidence="7" id="KW-1185">Reference proteome</keyword>
<dbReference type="EMBL" id="KL198019">
    <property type="protein sequence ID" value="KDQ19238.1"/>
    <property type="molecule type" value="Genomic_DNA"/>
</dbReference>
<dbReference type="Gene3D" id="1.20.1740.10">
    <property type="entry name" value="Amino acid/polyamine transporter I"/>
    <property type="match status" value="1"/>
</dbReference>
<feature type="transmembrane region" description="Helical" evidence="5">
    <location>
        <begin position="329"/>
        <end position="353"/>
    </location>
</feature>
<feature type="transmembrane region" description="Helical" evidence="5">
    <location>
        <begin position="475"/>
        <end position="498"/>
    </location>
</feature>
<dbReference type="STRING" id="930990.A0A067MU21"/>
<evidence type="ECO:0000313" key="7">
    <source>
        <dbReference type="Proteomes" id="UP000027195"/>
    </source>
</evidence>
<dbReference type="InterPro" id="IPR002293">
    <property type="entry name" value="AA/rel_permease1"/>
</dbReference>
<feature type="transmembrane region" description="Helical" evidence="5">
    <location>
        <begin position="197"/>
        <end position="220"/>
    </location>
</feature>
<evidence type="ECO:0008006" key="8">
    <source>
        <dbReference type="Google" id="ProtNLM"/>
    </source>
</evidence>
<evidence type="ECO:0000256" key="4">
    <source>
        <dbReference type="ARBA" id="ARBA00023136"/>
    </source>
</evidence>
<dbReference type="Proteomes" id="UP000027195">
    <property type="component" value="Unassembled WGS sequence"/>
</dbReference>
<protein>
    <recommendedName>
        <fullName evidence="8">Amino acid permease/ SLC12A domain-containing protein</fullName>
    </recommendedName>
</protein>
<dbReference type="PANTHER" id="PTHR11785:SF353">
    <property type="entry name" value="METHIONINE TRANSPORTER (EUROFUNG)"/>
    <property type="match status" value="1"/>
</dbReference>
<dbReference type="GO" id="GO:0015179">
    <property type="term" value="F:L-amino acid transmembrane transporter activity"/>
    <property type="evidence" value="ECO:0007669"/>
    <property type="project" value="TreeGrafter"/>
</dbReference>
<organism evidence="6 7">
    <name type="scientific">Botryobasidium botryosum (strain FD-172 SS1)</name>
    <dbReference type="NCBI Taxonomy" id="930990"/>
    <lineage>
        <taxon>Eukaryota</taxon>
        <taxon>Fungi</taxon>
        <taxon>Dikarya</taxon>
        <taxon>Basidiomycota</taxon>
        <taxon>Agaricomycotina</taxon>
        <taxon>Agaricomycetes</taxon>
        <taxon>Cantharellales</taxon>
        <taxon>Botryobasidiaceae</taxon>
        <taxon>Botryobasidium</taxon>
    </lineage>
</organism>
<dbReference type="AlphaFoldDB" id="A0A067MU21"/>
<dbReference type="InParanoid" id="A0A067MU21"/>
<feature type="transmembrane region" description="Helical" evidence="5">
    <location>
        <begin position="279"/>
        <end position="299"/>
    </location>
</feature>
<feature type="transmembrane region" description="Helical" evidence="5">
    <location>
        <begin position="126"/>
        <end position="154"/>
    </location>
</feature>
<dbReference type="OrthoDB" id="5982228at2759"/>
<proteinExistence type="predicted"/>
<keyword evidence="3 5" id="KW-1133">Transmembrane helix</keyword>
<dbReference type="PANTHER" id="PTHR11785">
    <property type="entry name" value="AMINO ACID TRANSPORTER"/>
    <property type="match status" value="1"/>
</dbReference>
<name>A0A067MU21_BOTB1</name>
<feature type="transmembrane region" description="Helical" evidence="5">
    <location>
        <begin position="407"/>
        <end position="426"/>
    </location>
</feature>
<gene>
    <name evidence="6" type="ORF">BOTBODRAFT_62680</name>
</gene>
<feature type="transmembrane region" description="Helical" evidence="5">
    <location>
        <begin position="166"/>
        <end position="185"/>
    </location>
</feature>
<dbReference type="Pfam" id="PF13520">
    <property type="entry name" value="AA_permease_2"/>
    <property type="match status" value="1"/>
</dbReference>
<evidence type="ECO:0000256" key="1">
    <source>
        <dbReference type="ARBA" id="ARBA00004141"/>
    </source>
</evidence>
<sequence>MATAPSRSNFLSEEPESEEYALADDSEEFDALGAPVEMHNPLGHDVGFPSAVFLNLSQMIGVGIYSTSGSILKSVGSIGVFLILWLVGAIISFAGLDVYNELTSMFPKRSGAEVVYLEQAYPKPRFFIPTISAMTIVLLSTTAVNCIVFAQYMLDTFNIAHTAFRQNVLAVGIATFATAICCGSTKWSLRLVNVFTFVKVATLVFFTLTGACVLAGWTSVPDPLANFHDPFEGSSANGNAIATALVKVTYTFSGWAGANEVLAEVKGKDPVRTVRRAGYTSLGIVSVLYFFVNIAYVAAIPKETLRSSGQLAASAFMRAVFGDALAMKLLPIMIACSCVGNIVAVTIGQARILREVSRQGIMPFANFFSSTKPWGTPVAPILFKYVITVIIMVAPPAEDAFSFLVDVSAYPTMLFSIGIAAAVVVLRRRRVREGLARAPFRAWNIAVVVWLIRSILLSVLPWVPPADGSNGGDVSFWYATYCVVGLLIIATACVYYYAWIILLPRLGGYEIVEEVEVLSDGALTKRLVRRYHDKAMLDGVERARLLGENVD</sequence>
<evidence type="ECO:0000256" key="2">
    <source>
        <dbReference type="ARBA" id="ARBA00022692"/>
    </source>
</evidence>
<dbReference type="InterPro" id="IPR050598">
    <property type="entry name" value="AminoAcid_Transporter"/>
</dbReference>
<evidence type="ECO:0000256" key="3">
    <source>
        <dbReference type="ARBA" id="ARBA00022989"/>
    </source>
</evidence>
<evidence type="ECO:0000256" key="5">
    <source>
        <dbReference type="SAM" id="Phobius"/>
    </source>
</evidence>
<dbReference type="PIRSF" id="PIRSF006060">
    <property type="entry name" value="AA_transporter"/>
    <property type="match status" value="1"/>
</dbReference>
<dbReference type="HOGENOM" id="CLU_013661_0_0_1"/>
<keyword evidence="4 5" id="KW-0472">Membrane</keyword>